<dbReference type="PANTHER" id="PTHR24208">
    <property type="entry name" value="LIM/HOMEOBOX PROTEIN LHX"/>
    <property type="match status" value="1"/>
</dbReference>
<dbReference type="GO" id="GO:0000977">
    <property type="term" value="F:RNA polymerase II transcription regulatory region sequence-specific DNA binding"/>
    <property type="evidence" value="ECO:0007669"/>
    <property type="project" value="TreeGrafter"/>
</dbReference>
<evidence type="ECO:0000256" key="6">
    <source>
        <dbReference type="ARBA" id="ARBA00023015"/>
    </source>
</evidence>
<evidence type="ECO:0000313" key="15">
    <source>
        <dbReference type="EMBL" id="ROL53768.1"/>
    </source>
</evidence>
<evidence type="ECO:0000256" key="10">
    <source>
        <dbReference type="ARBA" id="ARBA00023163"/>
    </source>
</evidence>
<feature type="region of interest" description="Disordered" evidence="13">
    <location>
        <begin position="125"/>
        <end position="152"/>
    </location>
</feature>
<dbReference type="EMBL" id="RJVU01007700">
    <property type="protein sequence ID" value="ROL53768.1"/>
    <property type="molecule type" value="Genomic_DNA"/>
</dbReference>
<evidence type="ECO:0000256" key="9">
    <source>
        <dbReference type="ARBA" id="ARBA00023155"/>
    </source>
</evidence>
<keyword evidence="9 15" id="KW-0371">Homeobox</keyword>
<evidence type="ECO:0000256" key="13">
    <source>
        <dbReference type="SAM" id="MobiDB-lite"/>
    </source>
</evidence>
<keyword evidence="16" id="KW-1185">Reference proteome</keyword>
<dbReference type="Pfam" id="PF00412">
    <property type="entry name" value="LIM"/>
    <property type="match status" value="1"/>
</dbReference>
<keyword evidence="8 15" id="KW-0238">DNA-binding</keyword>
<evidence type="ECO:0000256" key="5">
    <source>
        <dbReference type="ARBA" id="ARBA00022833"/>
    </source>
</evidence>
<keyword evidence="5 12" id="KW-0862">Zinc</keyword>
<dbReference type="Gene3D" id="2.10.110.10">
    <property type="entry name" value="Cysteine Rich Protein"/>
    <property type="match status" value="1"/>
</dbReference>
<dbReference type="InterPro" id="IPR050453">
    <property type="entry name" value="LIM_Homeobox_TF"/>
</dbReference>
<evidence type="ECO:0000256" key="4">
    <source>
        <dbReference type="ARBA" id="ARBA00022737"/>
    </source>
</evidence>
<name>A0A3N0Z727_ANAGA</name>
<evidence type="ECO:0000256" key="11">
    <source>
        <dbReference type="ARBA" id="ARBA00023242"/>
    </source>
</evidence>
<keyword evidence="7 12" id="KW-0440">LIM domain</keyword>
<evidence type="ECO:0000313" key="16">
    <source>
        <dbReference type="Proteomes" id="UP000281406"/>
    </source>
</evidence>
<dbReference type="PROSITE" id="PS50023">
    <property type="entry name" value="LIM_DOMAIN_2"/>
    <property type="match status" value="1"/>
</dbReference>
<dbReference type="GO" id="GO:0005634">
    <property type="term" value="C:nucleus"/>
    <property type="evidence" value="ECO:0007669"/>
    <property type="project" value="UniProtKB-SubCell"/>
</dbReference>
<keyword evidence="2" id="KW-0217">Developmental protein</keyword>
<evidence type="ECO:0000256" key="2">
    <source>
        <dbReference type="ARBA" id="ARBA00022473"/>
    </source>
</evidence>
<dbReference type="PANTHER" id="PTHR24208:SF96">
    <property type="entry name" value="LIM HOMEOBOX TRANSCRIPTION FACTOR 1-BETA"/>
    <property type="match status" value="1"/>
</dbReference>
<dbReference type="GO" id="GO:0046872">
    <property type="term" value="F:metal ion binding"/>
    <property type="evidence" value="ECO:0007669"/>
    <property type="project" value="UniProtKB-KW"/>
</dbReference>
<dbReference type="CDD" id="cd09371">
    <property type="entry name" value="LIM1_Lmx1b"/>
    <property type="match status" value="1"/>
</dbReference>
<evidence type="ECO:0000256" key="1">
    <source>
        <dbReference type="ARBA" id="ARBA00004123"/>
    </source>
</evidence>
<comment type="caution">
    <text evidence="15">The sequence shown here is derived from an EMBL/GenBank/DDBJ whole genome shotgun (WGS) entry which is preliminary data.</text>
</comment>
<keyword evidence="3 12" id="KW-0479">Metal-binding</keyword>
<evidence type="ECO:0000256" key="7">
    <source>
        <dbReference type="ARBA" id="ARBA00023038"/>
    </source>
</evidence>
<dbReference type="InterPro" id="IPR001781">
    <property type="entry name" value="Znf_LIM"/>
</dbReference>
<feature type="domain" description="LIM zinc-binding" evidence="14">
    <location>
        <begin position="30"/>
        <end position="89"/>
    </location>
</feature>
<dbReference type="SUPFAM" id="SSF57716">
    <property type="entry name" value="Glucocorticoid receptor-like (DNA-binding domain)"/>
    <property type="match status" value="2"/>
</dbReference>
<evidence type="ECO:0000256" key="3">
    <source>
        <dbReference type="ARBA" id="ARBA00022723"/>
    </source>
</evidence>
<dbReference type="FunFam" id="2.10.110.10:FF:000006">
    <property type="entry name" value="LIM homeobox transcription factor 1-beta"/>
    <property type="match status" value="1"/>
</dbReference>
<organism evidence="15 16">
    <name type="scientific">Anabarilius grahami</name>
    <name type="common">Kanglang fish</name>
    <name type="synonym">Barilius grahami</name>
    <dbReference type="NCBI Taxonomy" id="495550"/>
    <lineage>
        <taxon>Eukaryota</taxon>
        <taxon>Metazoa</taxon>
        <taxon>Chordata</taxon>
        <taxon>Craniata</taxon>
        <taxon>Vertebrata</taxon>
        <taxon>Euteleostomi</taxon>
        <taxon>Actinopterygii</taxon>
        <taxon>Neopterygii</taxon>
        <taxon>Teleostei</taxon>
        <taxon>Ostariophysi</taxon>
        <taxon>Cypriniformes</taxon>
        <taxon>Xenocyprididae</taxon>
        <taxon>Xenocypridinae</taxon>
        <taxon>Xenocypridinae incertae sedis</taxon>
        <taxon>Anabarilius</taxon>
    </lineage>
</organism>
<comment type="subcellular location">
    <subcellularLocation>
        <location evidence="1">Nucleus</location>
    </subcellularLocation>
</comment>
<dbReference type="OrthoDB" id="6159439at2759"/>
<dbReference type="AlphaFoldDB" id="A0A3N0Z727"/>
<evidence type="ECO:0000256" key="8">
    <source>
        <dbReference type="ARBA" id="ARBA00023125"/>
    </source>
</evidence>
<dbReference type="GO" id="GO:0030182">
    <property type="term" value="P:neuron differentiation"/>
    <property type="evidence" value="ECO:0007669"/>
    <property type="project" value="TreeGrafter"/>
</dbReference>
<accession>A0A3N0Z727</accession>
<dbReference type="SMART" id="SM00132">
    <property type="entry name" value="LIM"/>
    <property type="match status" value="1"/>
</dbReference>
<dbReference type="GO" id="GO:0000981">
    <property type="term" value="F:DNA-binding transcription factor activity, RNA polymerase II-specific"/>
    <property type="evidence" value="ECO:0007669"/>
    <property type="project" value="TreeGrafter"/>
</dbReference>
<evidence type="ECO:0000256" key="12">
    <source>
        <dbReference type="PROSITE-ProRule" id="PRU00125"/>
    </source>
</evidence>
<keyword evidence="6" id="KW-0805">Transcription regulation</keyword>
<gene>
    <name evidence="15" type="ORF">DPX16_9468</name>
</gene>
<keyword evidence="10" id="KW-0804">Transcription</keyword>
<evidence type="ECO:0000259" key="14">
    <source>
        <dbReference type="PROSITE" id="PS50023"/>
    </source>
</evidence>
<protein>
    <submittedName>
        <fullName evidence="15">LIM/homeobox protein LMX-1.2</fullName>
    </submittedName>
</protein>
<sequence>MLDGIKIEDQFRTGAESLAVMLGSDCAHRSVCEGCHRPISDRFLLRVNDCSWHEECLQCSVCQQLLTMSCYSRDQKLYCKHDYQQVELHTFITDCDTELPCRFVPTGSLFPNPLIRVENKGKERDDGTIWNGRGGTLEKTPCDSFPKPNKRT</sequence>
<keyword evidence="11" id="KW-0539">Nucleus</keyword>
<keyword evidence="4" id="KW-0677">Repeat</keyword>
<proteinExistence type="predicted"/>
<dbReference type="PROSITE" id="PS00478">
    <property type="entry name" value="LIM_DOMAIN_1"/>
    <property type="match status" value="1"/>
</dbReference>
<reference evidence="15 16" key="1">
    <citation type="submission" date="2018-10" db="EMBL/GenBank/DDBJ databases">
        <title>Genome assembly for a Yunnan-Guizhou Plateau 3E fish, Anabarilius grahami (Regan), and its evolutionary and genetic applications.</title>
        <authorList>
            <person name="Jiang W."/>
        </authorList>
    </citation>
    <scope>NUCLEOTIDE SEQUENCE [LARGE SCALE GENOMIC DNA]</scope>
    <source>
        <strain evidence="15">AG-KIZ</strain>
        <tissue evidence="15">Muscle</tissue>
    </source>
</reference>
<dbReference type="Proteomes" id="UP000281406">
    <property type="component" value="Unassembled WGS sequence"/>
</dbReference>